<keyword evidence="7" id="KW-0906">Nuclear pore complex</keyword>
<evidence type="ECO:0000256" key="8">
    <source>
        <dbReference type="ARBA" id="ARBA00023242"/>
    </source>
</evidence>
<evidence type="ECO:0000256" key="2">
    <source>
        <dbReference type="ARBA" id="ARBA00011056"/>
    </source>
</evidence>
<evidence type="ECO:0000313" key="15">
    <source>
        <dbReference type="Proteomes" id="UP001160148"/>
    </source>
</evidence>
<evidence type="ECO:0000313" key="14">
    <source>
        <dbReference type="EMBL" id="CAI6367098.1"/>
    </source>
</evidence>
<keyword evidence="15" id="KW-1185">Reference proteome</keyword>
<keyword evidence="8" id="KW-0539">Nucleus</keyword>
<dbReference type="AlphaFoldDB" id="A0AAV0XGX3"/>
<evidence type="ECO:0000256" key="13">
    <source>
        <dbReference type="SAM" id="Coils"/>
    </source>
</evidence>
<dbReference type="GO" id="GO:0000822">
    <property type="term" value="F:inositol hexakisphosphate binding"/>
    <property type="evidence" value="ECO:0007669"/>
    <property type="project" value="TreeGrafter"/>
</dbReference>
<dbReference type="InterPro" id="IPR038506">
    <property type="entry name" value="GLE1-like_sf"/>
</dbReference>
<dbReference type="GO" id="GO:0044614">
    <property type="term" value="C:nuclear pore cytoplasmic filaments"/>
    <property type="evidence" value="ECO:0007669"/>
    <property type="project" value="TreeGrafter"/>
</dbReference>
<dbReference type="GO" id="GO:0015031">
    <property type="term" value="P:protein transport"/>
    <property type="evidence" value="ECO:0007669"/>
    <property type="project" value="UniProtKB-KW"/>
</dbReference>
<keyword evidence="13" id="KW-0175">Coiled coil</keyword>
<keyword evidence="3" id="KW-0813">Transport</keyword>
<sequence length="679" mass="79009">MQCNTTFSNMHQENFSTQNQVKENNFSLFDKNLKRINKNLVEVNEYYSSQNDHSHSVENHSQVTRSETFNEPIDEKIDETLHFYDELHKIKMNEIEVSRKMSVRDSLNKKVDTWEQTKKECSKILTNVDEDSKDSVRKRLIIDRSYNIKQLDNNNDQFQTRLREEQNTFDKKKLSMKFVSALNRSLSLLSDIKKLLNESLVTTPQLLSSHKHNYIFLETALNELKNKSSNTNEQDILIINHHQQNIQIFYEQLLKLQDKHVSFKIDGHKNEESDIPNENILKSSENNYQNQIIKHNVLETKNKCEETKNEINNFTFIKNEKPVVKSEEFFTFKFNTDKKVNNSDISNFSFKINKDSKHEDIKNNCIYNFEDEYKQFLENHVTVQKYLKKIKDDYSSFLCNDNLKPLRQELVKAINTPVNSISSVSSWHMKDKFEKLDALLKCKTVKTGNSTVTANSHPDALIFCKDTLAKKIINIGEQVASVKTETAFEVASIVTELWKIHPDFGILLYARFKQKCPCLIPYNAEKTNEETDEEYYKSLCYNYTNGAVEKQDKYVKRMTGIVRLFAAIIVTESKSGKALGIGQAWMLIAATVHLVPQLDVTAILLHEILIITGYSLKQTYGRQFIKMLEYINTNYIKKIDEVTPVGCGGPVQRLKTFINKVIQVGYIEKPKGIIPHNFW</sequence>
<comment type="subcellular location">
    <subcellularLocation>
        <location evidence="1">Nucleus</location>
        <location evidence="1">Nuclear pore complex</location>
    </subcellularLocation>
</comment>
<evidence type="ECO:0000256" key="11">
    <source>
        <dbReference type="ARBA" id="ARBA00029983"/>
    </source>
</evidence>
<dbReference type="InterPro" id="IPR012476">
    <property type="entry name" value="GLE1"/>
</dbReference>
<dbReference type="GO" id="GO:0005543">
    <property type="term" value="F:phospholipid binding"/>
    <property type="evidence" value="ECO:0007669"/>
    <property type="project" value="TreeGrafter"/>
</dbReference>
<gene>
    <name evidence="14" type="ORF">MEUPH1_LOCUS21610</name>
</gene>
<evidence type="ECO:0000256" key="9">
    <source>
        <dbReference type="ARBA" id="ARBA00024680"/>
    </source>
</evidence>
<evidence type="ECO:0000256" key="10">
    <source>
        <dbReference type="ARBA" id="ARBA00026227"/>
    </source>
</evidence>
<dbReference type="PANTHER" id="PTHR12960:SF0">
    <property type="entry name" value="MRNA EXPORT FACTOR GLE1"/>
    <property type="match status" value="1"/>
</dbReference>
<reference evidence="14 15" key="1">
    <citation type="submission" date="2023-01" db="EMBL/GenBank/DDBJ databases">
        <authorList>
            <person name="Whitehead M."/>
        </authorList>
    </citation>
    <scope>NUCLEOTIDE SEQUENCE [LARGE SCALE GENOMIC DNA]</scope>
</reference>
<keyword evidence="6" id="KW-0811">Translocation</keyword>
<evidence type="ECO:0000256" key="4">
    <source>
        <dbReference type="ARBA" id="ARBA00022816"/>
    </source>
</evidence>
<evidence type="ECO:0000256" key="3">
    <source>
        <dbReference type="ARBA" id="ARBA00022448"/>
    </source>
</evidence>
<evidence type="ECO:0000256" key="12">
    <source>
        <dbReference type="ARBA" id="ARBA00030897"/>
    </source>
</evidence>
<comment type="function">
    <text evidence="9">Required for the export of mRNAs containing poly(A) tails from the nucleus into the cytoplasm. May be involved in the terminal step of the mRNA transport through the nuclear pore complex (NPC).</text>
</comment>
<dbReference type="Proteomes" id="UP001160148">
    <property type="component" value="Unassembled WGS sequence"/>
</dbReference>
<comment type="caution">
    <text evidence="14">The sequence shown here is derived from an EMBL/GenBank/DDBJ whole genome shotgun (WGS) entry which is preliminary data.</text>
</comment>
<comment type="similarity">
    <text evidence="2">Belongs to the GLE1 family.</text>
</comment>
<dbReference type="GO" id="GO:0005737">
    <property type="term" value="C:cytoplasm"/>
    <property type="evidence" value="ECO:0007669"/>
    <property type="project" value="TreeGrafter"/>
</dbReference>
<dbReference type="GO" id="GO:0031369">
    <property type="term" value="F:translation initiation factor binding"/>
    <property type="evidence" value="ECO:0007669"/>
    <property type="project" value="TreeGrafter"/>
</dbReference>
<keyword evidence="4" id="KW-0509">mRNA transport</keyword>
<name>A0AAV0XGX3_9HEMI</name>
<proteinExistence type="inferred from homology"/>
<organism evidence="14 15">
    <name type="scientific">Macrosiphum euphorbiae</name>
    <name type="common">potato aphid</name>
    <dbReference type="NCBI Taxonomy" id="13131"/>
    <lineage>
        <taxon>Eukaryota</taxon>
        <taxon>Metazoa</taxon>
        <taxon>Ecdysozoa</taxon>
        <taxon>Arthropoda</taxon>
        <taxon>Hexapoda</taxon>
        <taxon>Insecta</taxon>
        <taxon>Pterygota</taxon>
        <taxon>Neoptera</taxon>
        <taxon>Paraneoptera</taxon>
        <taxon>Hemiptera</taxon>
        <taxon>Sternorrhyncha</taxon>
        <taxon>Aphidomorpha</taxon>
        <taxon>Aphidoidea</taxon>
        <taxon>Aphididae</taxon>
        <taxon>Macrosiphini</taxon>
        <taxon>Macrosiphum</taxon>
    </lineage>
</organism>
<evidence type="ECO:0000256" key="1">
    <source>
        <dbReference type="ARBA" id="ARBA00004567"/>
    </source>
</evidence>
<dbReference type="Pfam" id="PF07817">
    <property type="entry name" value="GLE1"/>
    <property type="match status" value="1"/>
</dbReference>
<keyword evidence="5" id="KW-0653">Protein transport</keyword>
<protein>
    <recommendedName>
        <fullName evidence="10">mRNA export factor GLE1</fullName>
    </recommendedName>
    <alternativeName>
        <fullName evidence="12">GLE1 RNA export mediator</fullName>
    </alternativeName>
    <alternativeName>
        <fullName evidence="11">Nucleoporin GLE1</fullName>
    </alternativeName>
</protein>
<dbReference type="Gene3D" id="1.25.40.510">
    <property type="entry name" value="GLE1-like"/>
    <property type="match status" value="1"/>
</dbReference>
<evidence type="ECO:0000256" key="5">
    <source>
        <dbReference type="ARBA" id="ARBA00022927"/>
    </source>
</evidence>
<evidence type="ECO:0000256" key="6">
    <source>
        <dbReference type="ARBA" id="ARBA00023010"/>
    </source>
</evidence>
<accession>A0AAV0XGX3</accession>
<dbReference type="EMBL" id="CARXXK010000004">
    <property type="protein sequence ID" value="CAI6367098.1"/>
    <property type="molecule type" value="Genomic_DNA"/>
</dbReference>
<dbReference type="GO" id="GO:0016973">
    <property type="term" value="P:poly(A)+ mRNA export from nucleus"/>
    <property type="evidence" value="ECO:0007669"/>
    <property type="project" value="InterPro"/>
</dbReference>
<feature type="coiled-coil region" evidence="13">
    <location>
        <begin position="207"/>
        <end position="234"/>
    </location>
</feature>
<evidence type="ECO:0000256" key="7">
    <source>
        <dbReference type="ARBA" id="ARBA00023132"/>
    </source>
</evidence>
<dbReference type="PANTHER" id="PTHR12960">
    <property type="entry name" value="GLE-1-RELATED"/>
    <property type="match status" value="1"/>
</dbReference>